<dbReference type="GO" id="GO:0035770">
    <property type="term" value="C:ribonucleoprotein granule"/>
    <property type="evidence" value="ECO:0007669"/>
    <property type="project" value="TreeGrafter"/>
</dbReference>
<dbReference type="InterPro" id="IPR010622">
    <property type="entry name" value="FAST_Leu-rich"/>
</dbReference>
<feature type="region of interest" description="Disordered" evidence="3">
    <location>
        <begin position="627"/>
        <end position="646"/>
    </location>
</feature>
<sequence>MNVLKSGEQMLKRAILSGRFSLVWTQYCPLPYKRPDPIPYCRNCTVPSFHQNSTRTLCSVLPSKDAASDLSRSNEEEHAPFFKMLAECRSPSDVLDLVDSREVYHLHISYCMSQMWKSIKKMSEDQRRCEISLMLAHPSFQKLCHKARVGAPCMSTSQLAYTLSSMVKLGVSQSSVVVQTLLRVMQERLNQLDEKSLSILCYTLKQMESSKNSDALTQGLKLILPEWIPKIQNVIALQNVMCLLGKDTPPVIKKNLQMKALSMADEFTLPNAQHMMRTLATIDLHSKPLLDIFSKRIAENIYGVPYPKMLMVLKSCRELFYRNSNLLSSISDYLATTLSIWSNKQIIFFLLEFEALCFNPVALLDAFAERVIQKPHSFALKDLFSILKIYSSLNHDLKEHKQEFLDGVTLMLESYLPRMTSVQLLRAVSFLCVFGHFPQVLLKKLLQKECLDELLQRGGTEYIGVMNNLHKLDLCLRLDNPPLPPSVSPLPDLHNVLQPNENRLHPRLISALKNLAGEDAVMESVVEANVYFIDAVITLSEAKDILSSPEEHSVTSQNSRRIAVLCVRSHAFCFGTTHPRSMLAMKIRHLKLLGYEPCLISGKNINTLPNQEMTDMLRDKIFPEGGSCRIEEGNQSEQRPGQTSTS</sequence>
<evidence type="ECO:0000313" key="5">
    <source>
        <dbReference type="EMBL" id="KAG9262311.1"/>
    </source>
</evidence>
<evidence type="ECO:0000256" key="2">
    <source>
        <dbReference type="ARBA" id="ARBA00023128"/>
    </source>
</evidence>
<comment type="subcellular location">
    <subcellularLocation>
        <location evidence="1">Mitochondrion</location>
    </subcellularLocation>
</comment>
<name>A0A8T2KZV7_ASTMX</name>
<accession>A0A8T2KZV7</accession>
<dbReference type="SMART" id="SM00952">
    <property type="entry name" value="RAP"/>
    <property type="match status" value="1"/>
</dbReference>
<dbReference type="InterPro" id="IPR013584">
    <property type="entry name" value="RAP"/>
</dbReference>
<dbReference type="GeneID" id="103034825"/>
<protein>
    <submittedName>
        <fullName evidence="5">FAST kinase domain-containing protein 2, mitochondrial isoform X1</fullName>
    </submittedName>
</protein>
<dbReference type="EMBL" id="JAICCE010000021">
    <property type="protein sequence ID" value="KAG9262311.1"/>
    <property type="molecule type" value="Genomic_DNA"/>
</dbReference>
<evidence type="ECO:0000313" key="6">
    <source>
        <dbReference type="Proteomes" id="UP000752171"/>
    </source>
</evidence>
<dbReference type="InterPro" id="IPR050870">
    <property type="entry name" value="FAST_kinase"/>
</dbReference>
<dbReference type="KEGG" id="amex:103034825"/>
<dbReference type="GO" id="GO:0003723">
    <property type="term" value="F:RNA binding"/>
    <property type="evidence" value="ECO:0007669"/>
    <property type="project" value="TreeGrafter"/>
</dbReference>
<dbReference type="GO" id="GO:0044528">
    <property type="term" value="P:regulation of mitochondrial mRNA stability"/>
    <property type="evidence" value="ECO:0007669"/>
    <property type="project" value="InterPro"/>
</dbReference>
<dbReference type="AlphaFoldDB" id="A0A8T2KZV7"/>
<keyword evidence="5" id="KW-0418">Kinase</keyword>
<dbReference type="RefSeq" id="XP_007233767.1">
    <property type="nucleotide sequence ID" value="XM_007233705.4"/>
</dbReference>
<dbReference type="Proteomes" id="UP000752171">
    <property type="component" value="Unassembled WGS sequence"/>
</dbReference>
<dbReference type="PANTHER" id="PTHR21228:SF1">
    <property type="entry name" value="FAST KINASE DOMAIN-CONTAINING PROTEIN 2, MITOCHONDRIAL"/>
    <property type="match status" value="1"/>
</dbReference>
<gene>
    <name evidence="5" type="primary">FASTKD2</name>
    <name evidence="5" type="ORF">AMEX_G24073</name>
</gene>
<evidence type="ECO:0000259" key="4">
    <source>
        <dbReference type="SMART" id="SM00952"/>
    </source>
</evidence>
<dbReference type="GO" id="GO:0016301">
    <property type="term" value="F:kinase activity"/>
    <property type="evidence" value="ECO:0007669"/>
    <property type="project" value="UniProtKB-KW"/>
</dbReference>
<proteinExistence type="predicted"/>
<dbReference type="GO" id="GO:0000963">
    <property type="term" value="P:mitochondrial RNA processing"/>
    <property type="evidence" value="ECO:0007669"/>
    <property type="project" value="TreeGrafter"/>
</dbReference>
<reference evidence="5 6" key="1">
    <citation type="submission" date="2021-07" db="EMBL/GenBank/DDBJ databases">
        <authorList>
            <person name="Imarazene B."/>
            <person name="Zahm M."/>
            <person name="Klopp C."/>
            <person name="Cabau C."/>
            <person name="Beille S."/>
            <person name="Jouanno E."/>
            <person name="Castinel A."/>
            <person name="Lluch J."/>
            <person name="Gil L."/>
            <person name="Kuchtly C."/>
            <person name="Lopez Roques C."/>
            <person name="Donnadieu C."/>
            <person name="Parrinello H."/>
            <person name="Journot L."/>
            <person name="Du K."/>
            <person name="Schartl M."/>
            <person name="Retaux S."/>
            <person name="Guiguen Y."/>
        </authorList>
    </citation>
    <scope>NUCLEOTIDE SEQUENCE [LARGE SCALE GENOMIC DNA]</scope>
    <source>
        <strain evidence="5">Pach_M1</strain>
        <tissue evidence="5">Testis</tissue>
    </source>
</reference>
<dbReference type="GO" id="GO:0005759">
    <property type="term" value="C:mitochondrial matrix"/>
    <property type="evidence" value="ECO:0007669"/>
    <property type="project" value="TreeGrafter"/>
</dbReference>
<keyword evidence="2" id="KW-0496">Mitochondrion</keyword>
<dbReference type="PANTHER" id="PTHR21228">
    <property type="entry name" value="FAST LEU-RICH DOMAIN-CONTAINING"/>
    <property type="match status" value="1"/>
</dbReference>
<dbReference type="CTD" id="22868"/>
<feature type="compositionally biased region" description="Polar residues" evidence="3">
    <location>
        <begin position="633"/>
        <end position="646"/>
    </location>
</feature>
<evidence type="ECO:0000256" key="1">
    <source>
        <dbReference type="ARBA" id="ARBA00004173"/>
    </source>
</evidence>
<keyword evidence="5" id="KW-0808">Transferase</keyword>
<comment type="caution">
    <text evidence="5">The sequence shown here is derived from an EMBL/GenBank/DDBJ whole genome shotgun (WGS) entry which is preliminary data.</text>
</comment>
<organism evidence="5 6">
    <name type="scientific">Astyanax mexicanus</name>
    <name type="common">Blind cave fish</name>
    <name type="synonym">Astyanax fasciatus mexicanus</name>
    <dbReference type="NCBI Taxonomy" id="7994"/>
    <lineage>
        <taxon>Eukaryota</taxon>
        <taxon>Metazoa</taxon>
        <taxon>Chordata</taxon>
        <taxon>Craniata</taxon>
        <taxon>Vertebrata</taxon>
        <taxon>Euteleostomi</taxon>
        <taxon>Actinopterygii</taxon>
        <taxon>Neopterygii</taxon>
        <taxon>Teleostei</taxon>
        <taxon>Ostariophysi</taxon>
        <taxon>Characiformes</taxon>
        <taxon>Characoidei</taxon>
        <taxon>Acestrorhamphidae</taxon>
        <taxon>Acestrorhamphinae</taxon>
        <taxon>Astyanax</taxon>
    </lineage>
</organism>
<dbReference type="RefSeq" id="XP_007233768.1">
    <property type="nucleotide sequence ID" value="XM_007233706.4"/>
</dbReference>
<feature type="domain" description="RAP" evidence="4">
    <location>
        <begin position="564"/>
        <end position="620"/>
    </location>
</feature>
<evidence type="ECO:0000256" key="3">
    <source>
        <dbReference type="SAM" id="MobiDB-lite"/>
    </source>
</evidence>
<dbReference type="OrthoDB" id="9369505at2759"/>
<dbReference type="Pfam" id="PF06743">
    <property type="entry name" value="FAST_1"/>
    <property type="match status" value="1"/>
</dbReference>